<keyword evidence="3 6" id="KW-1133">Transmembrane helix</keyword>
<sequence length="323" mass="37793">MLPINQRQEQQQEVQSQNIRDYLLRLYIQTPLSTKLILKLSIALFLVQRLVIYFDVDFIKIFATSPEQTISNYKLYTFLISPMITTRYLSIIVNCFFFYEQSFSLEKAKGSLSYLLDFFIKCILIQIVFLVIASTLSPLFTSDKVDPKFYGLFPFCIYLLTLKTLKDSNKPCLILFTPFQIRQKFYLLLLLILQYIFTRQISDFISAVLVGALQIYVIRKDILGFIIPTLETTSFIYAVRQNLTGYISYDQREEIFQMLNEENKLDIQGTISRYEDYQDDVLINNFSQNSKPNSNNNSNDTNNSSDHHDKLNNNNNNNKNITL</sequence>
<dbReference type="GO" id="GO:0016020">
    <property type="term" value="C:membrane"/>
    <property type="evidence" value="ECO:0007669"/>
    <property type="project" value="UniProtKB-SubCell"/>
</dbReference>
<evidence type="ECO:0000256" key="5">
    <source>
        <dbReference type="SAM" id="MobiDB-lite"/>
    </source>
</evidence>
<feature type="transmembrane region" description="Helical" evidence="6">
    <location>
        <begin position="222"/>
        <end position="239"/>
    </location>
</feature>
<feature type="region of interest" description="Disordered" evidence="5">
    <location>
        <begin position="285"/>
        <end position="323"/>
    </location>
</feature>
<feature type="transmembrane region" description="Helical" evidence="6">
    <location>
        <begin position="185"/>
        <end position="216"/>
    </location>
</feature>
<dbReference type="SUPFAM" id="SSF144091">
    <property type="entry name" value="Rhomboid-like"/>
    <property type="match status" value="1"/>
</dbReference>
<evidence type="ECO:0000256" key="4">
    <source>
        <dbReference type="ARBA" id="ARBA00023136"/>
    </source>
</evidence>
<evidence type="ECO:0000256" key="6">
    <source>
        <dbReference type="SAM" id="Phobius"/>
    </source>
</evidence>
<dbReference type="RefSeq" id="XP_001013440.2">
    <property type="nucleotide sequence ID" value="XM_001013440.2"/>
</dbReference>
<dbReference type="InParanoid" id="Q239J5"/>
<feature type="compositionally biased region" description="Low complexity" evidence="5">
    <location>
        <begin position="312"/>
        <end position="323"/>
    </location>
</feature>
<name>Q239J5_TETTS</name>
<reference evidence="8" key="1">
    <citation type="journal article" date="2006" name="PLoS Biol.">
        <title>Macronuclear genome sequence of the ciliate Tetrahymena thermophila, a model eukaryote.</title>
        <authorList>
            <person name="Eisen J.A."/>
            <person name="Coyne R.S."/>
            <person name="Wu M."/>
            <person name="Wu D."/>
            <person name="Thiagarajan M."/>
            <person name="Wortman J.R."/>
            <person name="Badger J.H."/>
            <person name="Ren Q."/>
            <person name="Amedeo P."/>
            <person name="Jones K.M."/>
            <person name="Tallon L.J."/>
            <person name="Delcher A.L."/>
            <person name="Salzberg S.L."/>
            <person name="Silva J.C."/>
            <person name="Haas B.J."/>
            <person name="Majoros W.H."/>
            <person name="Farzad M."/>
            <person name="Carlton J.M."/>
            <person name="Smith R.K. Jr."/>
            <person name="Garg J."/>
            <person name="Pearlman R.E."/>
            <person name="Karrer K.M."/>
            <person name="Sun L."/>
            <person name="Manning G."/>
            <person name="Elde N.C."/>
            <person name="Turkewitz A.P."/>
            <person name="Asai D.J."/>
            <person name="Wilkes D.E."/>
            <person name="Wang Y."/>
            <person name="Cai H."/>
            <person name="Collins K."/>
            <person name="Stewart B.A."/>
            <person name="Lee S.R."/>
            <person name="Wilamowska K."/>
            <person name="Weinberg Z."/>
            <person name="Ruzzo W.L."/>
            <person name="Wloga D."/>
            <person name="Gaertig J."/>
            <person name="Frankel J."/>
            <person name="Tsao C.-C."/>
            <person name="Gorovsky M.A."/>
            <person name="Keeling P.J."/>
            <person name="Waller R.F."/>
            <person name="Patron N.J."/>
            <person name="Cherry J.M."/>
            <person name="Stover N.A."/>
            <person name="Krieger C.J."/>
            <person name="del Toro C."/>
            <person name="Ryder H.F."/>
            <person name="Williamson S.C."/>
            <person name="Barbeau R.A."/>
            <person name="Hamilton E.P."/>
            <person name="Orias E."/>
        </authorList>
    </citation>
    <scope>NUCLEOTIDE SEQUENCE [LARGE SCALE GENOMIC DNA]</scope>
    <source>
        <strain evidence="8">SB210</strain>
    </source>
</reference>
<keyword evidence="2 6" id="KW-0812">Transmembrane</keyword>
<comment type="subcellular location">
    <subcellularLocation>
        <location evidence="1">Membrane</location>
        <topology evidence="1">Multi-pass membrane protein</topology>
    </subcellularLocation>
</comment>
<dbReference type="AlphaFoldDB" id="Q239J5"/>
<evidence type="ECO:0000256" key="1">
    <source>
        <dbReference type="ARBA" id="ARBA00004141"/>
    </source>
</evidence>
<keyword evidence="8" id="KW-1185">Reference proteome</keyword>
<dbReference type="EMBL" id="GG662731">
    <property type="protein sequence ID" value="EAR93195.2"/>
    <property type="molecule type" value="Genomic_DNA"/>
</dbReference>
<proteinExistence type="predicted"/>
<evidence type="ECO:0000256" key="2">
    <source>
        <dbReference type="ARBA" id="ARBA00022692"/>
    </source>
</evidence>
<evidence type="ECO:0000313" key="8">
    <source>
        <dbReference type="Proteomes" id="UP000009168"/>
    </source>
</evidence>
<dbReference type="InterPro" id="IPR035952">
    <property type="entry name" value="Rhomboid-like_sf"/>
</dbReference>
<feature type="transmembrane region" description="Helical" evidence="6">
    <location>
        <begin position="149"/>
        <end position="165"/>
    </location>
</feature>
<protein>
    <submittedName>
        <fullName evidence="7">Transmembrane protein, putative</fullName>
    </submittedName>
</protein>
<dbReference type="KEGG" id="tet:TTHERM_01227750"/>
<feature type="transmembrane region" description="Helical" evidence="6">
    <location>
        <begin position="36"/>
        <end position="56"/>
    </location>
</feature>
<evidence type="ECO:0000313" key="7">
    <source>
        <dbReference type="EMBL" id="EAR93195.2"/>
    </source>
</evidence>
<gene>
    <name evidence="7" type="ORF">TTHERM_01227750</name>
</gene>
<dbReference type="Gene3D" id="1.20.1540.10">
    <property type="entry name" value="Rhomboid-like"/>
    <property type="match status" value="1"/>
</dbReference>
<accession>Q239J5</accession>
<dbReference type="HOGENOM" id="CLU_1010026_0_0_1"/>
<feature type="compositionally biased region" description="Low complexity" evidence="5">
    <location>
        <begin position="285"/>
        <end position="304"/>
    </location>
</feature>
<keyword evidence="4 6" id="KW-0472">Membrane</keyword>
<organism evidence="7 8">
    <name type="scientific">Tetrahymena thermophila (strain SB210)</name>
    <dbReference type="NCBI Taxonomy" id="312017"/>
    <lineage>
        <taxon>Eukaryota</taxon>
        <taxon>Sar</taxon>
        <taxon>Alveolata</taxon>
        <taxon>Ciliophora</taxon>
        <taxon>Intramacronucleata</taxon>
        <taxon>Oligohymenophorea</taxon>
        <taxon>Hymenostomatida</taxon>
        <taxon>Tetrahymenina</taxon>
        <taxon>Tetrahymenidae</taxon>
        <taxon>Tetrahymena</taxon>
    </lineage>
</organism>
<evidence type="ECO:0000256" key="3">
    <source>
        <dbReference type="ARBA" id="ARBA00022989"/>
    </source>
</evidence>
<feature type="transmembrane region" description="Helical" evidence="6">
    <location>
        <begin position="76"/>
        <end position="99"/>
    </location>
</feature>
<feature type="transmembrane region" description="Helical" evidence="6">
    <location>
        <begin position="111"/>
        <end position="137"/>
    </location>
</feature>
<dbReference type="GeneID" id="7842470"/>
<dbReference type="Proteomes" id="UP000009168">
    <property type="component" value="Unassembled WGS sequence"/>
</dbReference>